<reference evidence="2 3" key="1">
    <citation type="journal article" date="2016" name="BMC Genomics">
        <title>Comparative genomic and transcriptomic analyses of the Fuzhuan brick tea-fermentation fungus Aspergillus cristatus.</title>
        <authorList>
            <person name="Ge Y."/>
            <person name="Wang Y."/>
            <person name="Liu Y."/>
            <person name="Tan Y."/>
            <person name="Ren X."/>
            <person name="Zhang X."/>
            <person name="Hyde K.D."/>
            <person name="Liu Y."/>
            <person name="Liu Z."/>
        </authorList>
    </citation>
    <scope>NUCLEOTIDE SEQUENCE [LARGE SCALE GENOMIC DNA]</scope>
    <source>
        <strain evidence="2 3">GZAAS20.1005</strain>
    </source>
</reference>
<feature type="compositionally biased region" description="Polar residues" evidence="1">
    <location>
        <begin position="29"/>
        <end position="40"/>
    </location>
</feature>
<evidence type="ECO:0008006" key="4">
    <source>
        <dbReference type="Google" id="ProtNLM"/>
    </source>
</evidence>
<dbReference type="Proteomes" id="UP000094569">
    <property type="component" value="Unassembled WGS sequence"/>
</dbReference>
<organism evidence="2 3">
    <name type="scientific">Aspergillus cristatus</name>
    <name type="common">Chinese Fuzhuan brick tea-fermentation fungus</name>
    <name type="synonym">Eurotium cristatum</name>
    <dbReference type="NCBI Taxonomy" id="573508"/>
    <lineage>
        <taxon>Eukaryota</taxon>
        <taxon>Fungi</taxon>
        <taxon>Dikarya</taxon>
        <taxon>Ascomycota</taxon>
        <taxon>Pezizomycotina</taxon>
        <taxon>Eurotiomycetes</taxon>
        <taxon>Eurotiomycetidae</taxon>
        <taxon>Eurotiales</taxon>
        <taxon>Aspergillaceae</taxon>
        <taxon>Aspergillus</taxon>
        <taxon>Aspergillus subgen. Aspergillus</taxon>
    </lineage>
</organism>
<keyword evidence="3" id="KW-1185">Reference proteome</keyword>
<accession>A0A1E3B6N1</accession>
<dbReference type="VEuPathDB" id="FungiDB:SI65_08127"/>
<name>A0A1E3B6N1_ASPCR</name>
<protein>
    <recommendedName>
        <fullName evidence="4">NWD NACHT-NTPase N-terminal domain-containing protein</fullName>
    </recommendedName>
</protein>
<dbReference type="OrthoDB" id="1577640at2759"/>
<comment type="caution">
    <text evidence="2">The sequence shown here is derived from an EMBL/GenBank/DDBJ whole genome shotgun (WGS) entry which is preliminary data.</text>
</comment>
<dbReference type="EMBL" id="JXNT01000011">
    <property type="protein sequence ID" value="ODM16620.1"/>
    <property type="molecule type" value="Genomic_DNA"/>
</dbReference>
<evidence type="ECO:0000256" key="1">
    <source>
        <dbReference type="SAM" id="MobiDB-lite"/>
    </source>
</evidence>
<sequence>MLHLPSVDQLSCRSRVSQLNIVCKKDQNKASTASRTSVHSSDSEDDTVNTGNANTGNKTGDEKEVKTTHSTDAVNATNSPRRNLWQEAYEKLDPQRQEAYTFDDPVSASAVIDEITDRASKEVLLILLDKTGHGMVLLFFSSLGFIVGGKETQASAAWSVVSLGLQLAQNDFSHQRAFLEAVEYLSGLLAKYAIFDKEYRNPELPTITLLEDALVMVYKSILRYTDQVKKVQMENGFERAVSSITALTGNLFSELQTSIRDQDTEVVRLSGFAADLGLARLGENLLTQLQESHKTIVNINRRALAGCGKSVLCSTIIEHIKGHIGDDPT</sequence>
<feature type="compositionally biased region" description="Polar residues" evidence="1">
    <location>
        <begin position="70"/>
        <end position="80"/>
    </location>
</feature>
<evidence type="ECO:0000313" key="2">
    <source>
        <dbReference type="EMBL" id="ODM16620.1"/>
    </source>
</evidence>
<feature type="compositionally biased region" description="Low complexity" evidence="1">
    <location>
        <begin position="48"/>
        <end position="58"/>
    </location>
</feature>
<feature type="compositionally biased region" description="Basic and acidic residues" evidence="1">
    <location>
        <begin position="59"/>
        <end position="69"/>
    </location>
</feature>
<evidence type="ECO:0000313" key="3">
    <source>
        <dbReference type="Proteomes" id="UP000094569"/>
    </source>
</evidence>
<dbReference type="AlphaFoldDB" id="A0A1E3B6N1"/>
<feature type="region of interest" description="Disordered" evidence="1">
    <location>
        <begin position="27"/>
        <end position="80"/>
    </location>
</feature>
<gene>
    <name evidence="2" type="ORF">SI65_08127</name>
</gene>
<proteinExistence type="predicted"/>